<keyword evidence="2" id="KW-1185">Reference proteome</keyword>
<dbReference type="HOGENOM" id="CLU_1561224_0_0_14"/>
<dbReference type="AlphaFoldDB" id="I7CJW6"/>
<proteinExistence type="predicted"/>
<name>I7CJW6_MYCHA</name>
<accession>I7CJW6</accession>
<dbReference type="EMBL" id="CP003731">
    <property type="protein sequence ID" value="AFO52169.1"/>
    <property type="molecule type" value="Genomic_DNA"/>
</dbReference>
<evidence type="ECO:0000313" key="2">
    <source>
        <dbReference type="Proteomes" id="UP000006502"/>
    </source>
</evidence>
<gene>
    <name evidence="1" type="ordered locus">MHLP_02945</name>
</gene>
<evidence type="ECO:0000313" key="1">
    <source>
        <dbReference type="EMBL" id="AFO52169.1"/>
    </source>
</evidence>
<dbReference type="PATRIC" id="fig|1212765.3.peg.663"/>
<reference evidence="1 2" key="1">
    <citation type="journal article" date="2012" name="J. Bacteriol.">
        <title>Genome Sequence of "Candidatus Mycoplasma haemolamae" Strain Purdue, a Red Blood Cell Pathogen of Alpacas (Vicugna pacos) and Llamas (Lama glama).</title>
        <authorList>
            <person name="Guimaraes A.M."/>
            <person name="Toth B."/>
            <person name="Santos A.P."/>
            <person name="do Nascimento N.C."/>
            <person name="Kritchevsky J.E."/>
            <person name="Messick J.B."/>
        </authorList>
    </citation>
    <scope>NUCLEOTIDE SEQUENCE [LARGE SCALE GENOMIC DNA]</scope>
    <source>
        <strain evidence="1 2">Purdue</strain>
    </source>
</reference>
<dbReference type="KEGG" id="mhl:MHLP_02945"/>
<reference evidence="2" key="2">
    <citation type="submission" date="2012-07" db="EMBL/GenBank/DDBJ databases">
        <title>Complete genome sequence of 'Candidatus Mycoplasma haemolamae'.</title>
        <authorList>
            <person name="Guimaraes A.M.S."/>
            <person name="Toth B."/>
            <person name="Santos A.P."/>
            <person name="Nascimento N.C."/>
            <person name="Sojka J.E."/>
            <person name="Messick J.B."/>
        </authorList>
    </citation>
    <scope>NUCLEOTIDE SEQUENCE [LARGE SCALE GENOMIC DNA]</scope>
    <source>
        <strain evidence="2">Purdue</strain>
    </source>
</reference>
<protein>
    <submittedName>
        <fullName evidence="1">Uncharacterized protein</fullName>
    </submittedName>
</protein>
<sequence length="171" mass="18343">MISAWAVKFGVGSLVLGCTAGSVSYVSLSSGGGGNNHDRALTQVSSEASLPEAKEILSTNDLGQAVSYNINVFNKGTAQTIAFWCKESGSYAGFQIRSNGVNTQYWINCAFSRASFKNRWVQNLGNKAVNISCQRVDGEPGQRRISCDVRGTDIIYKKADSSAGWDVIEVS</sequence>
<dbReference type="Proteomes" id="UP000006502">
    <property type="component" value="Chromosome"/>
</dbReference>
<organism evidence="1 2">
    <name type="scientific">Mycoplasma haematolamae (strain Purdue)</name>
    <dbReference type="NCBI Taxonomy" id="1212765"/>
    <lineage>
        <taxon>Bacteria</taxon>
        <taxon>Bacillati</taxon>
        <taxon>Mycoplasmatota</taxon>
        <taxon>Mollicutes</taxon>
        <taxon>Mycoplasmataceae</taxon>
        <taxon>Mycoplasma</taxon>
    </lineage>
</organism>